<organism evidence="2">
    <name type="scientific">termite gut metagenome</name>
    <dbReference type="NCBI Taxonomy" id="433724"/>
    <lineage>
        <taxon>unclassified sequences</taxon>
        <taxon>metagenomes</taxon>
        <taxon>organismal metagenomes</taxon>
    </lineage>
</organism>
<reference evidence="2" key="1">
    <citation type="submission" date="2019-03" db="EMBL/GenBank/DDBJ databases">
        <title>Single cell metagenomics reveals metabolic interactions within the superorganism composed of flagellate Streblomastix strix and complex community of Bacteroidetes bacteria on its surface.</title>
        <authorList>
            <person name="Treitli S.C."/>
            <person name="Kolisko M."/>
            <person name="Husnik F."/>
            <person name="Keeling P."/>
            <person name="Hampl V."/>
        </authorList>
    </citation>
    <scope>NUCLEOTIDE SEQUENCE</scope>
    <source>
        <strain evidence="2">STM</strain>
    </source>
</reference>
<dbReference type="AlphaFoldDB" id="A0A5J4PVH1"/>
<dbReference type="EMBL" id="SNRY01006356">
    <property type="protein sequence ID" value="KAA6312781.1"/>
    <property type="molecule type" value="Genomic_DNA"/>
</dbReference>
<feature type="region of interest" description="Disordered" evidence="1">
    <location>
        <begin position="1"/>
        <end position="20"/>
    </location>
</feature>
<feature type="region of interest" description="Disordered" evidence="1">
    <location>
        <begin position="42"/>
        <end position="76"/>
    </location>
</feature>
<comment type="caution">
    <text evidence="2">The sequence shown here is derived from an EMBL/GenBank/DDBJ whole genome shotgun (WGS) entry which is preliminary data.</text>
</comment>
<evidence type="ECO:0000256" key="1">
    <source>
        <dbReference type="SAM" id="MobiDB-lite"/>
    </source>
</evidence>
<accession>A0A5J4PVH1</accession>
<name>A0A5J4PVH1_9ZZZZ</name>
<proteinExistence type="predicted"/>
<gene>
    <name evidence="2" type="ORF">EZS27_036345</name>
</gene>
<sequence length="189" mass="21048">VTNASVHDSQPLDDLLTDGDKKRNLYADSACSGEKQENVIKKNRMNNQVHEKGYRNKPVTEAQNANNGVKSKTRSRVVTGEGIPVEYTFTPGSSHDMQGLRGMPLNLPEGSILYADAACTDYNIEDMLSDDGIRLLAARKANSKRPHEPWVEYLISIQRKRIEASFSDIAKYLPKTIHAVTQNGFLVVM</sequence>
<feature type="compositionally biased region" description="Polar residues" evidence="1">
    <location>
        <begin position="61"/>
        <end position="70"/>
    </location>
</feature>
<evidence type="ECO:0000313" key="2">
    <source>
        <dbReference type="EMBL" id="KAA6312781.1"/>
    </source>
</evidence>
<evidence type="ECO:0008006" key="3">
    <source>
        <dbReference type="Google" id="ProtNLM"/>
    </source>
</evidence>
<protein>
    <recommendedName>
        <fullName evidence="3">Transposase IS4-like domain-containing protein</fullName>
    </recommendedName>
</protein>
<feature type="non-terminal residue" evidence="2">
    <location>
        <position position="1"/>
    </location>
</feature>